<proteinExistence type="predicted"/>
<sequence length="45" mass="5153">NNAKIQVPENQITIVINKRSEILTYFKSMFDAVLEPLQPHSVLNV</sequence>
<dbReference type="EMBL" id="AZMM01011691">
    <property type="protein sequence ID" value="ETJ33875.1"/>
    <property type="molecule type" value="Genomic_DNA"/>
</dbReference>
<protein>
    <submittedName>
        <fullName evidence="1">ExsB family protein</fullName>
    </submittedName>
</protein>
<name>W1XWQ8_9ZZZZ</name>
<comment type="caution">
    <text evidence="1">The sequence shown here is derived from an EMBL/GenBank/DDBJ whole genome shotgun (WGS) entry which is preliminary data.</text>
</comment>
<dbReference type="AlphaFoldDB" id="W1XWQ8"/>
<feature type="non-terminal residue" evidence="1">
    <location>
        <position position="1"/>
    </location>
</feature>
<reference evidence="1" key="1">
    <citation type="submission" date="2013-12" db="EMBL/GenBank/DDBJ databases">
        <title>A Varibaculum cambriense genome reconstructed from a premature infant gut community with otherwise low bacterial novelty that shifts toward anaerobic metabolism during the third week of life.</title>
        <authorList>
            <person name="Brown C.T."/>
            <person name="Sharon I."/>
            <person name="Thomas B.C."/>
            <person name="Castelle C.J."/>
            <person name="Morowitz M.J."/>
            <person name="Banfield J.F."/>
        </authorList>
    </citation>
    <scope>NUCLEOTIDE SEQUENCE</scope>
</reference>
<evidence type="ECO:0000313" key="1">
    <source>
        <dbReference type="EMBL" id="ETJ33875.1"/>
    </source>
</evidence>
<gene>
    <name evidence="1" type="ORF">Q604_UNBC11691G0001</name>
</gene>
<accession>W1XWQ8</accession>
<organism evidence="1">
    <name type="scientific">human gut metagenome</name>
    <dbReference type="NCBI Taxonomy" id="408170"/>
    <lineage>
        <taxon>unclassified sequences</taxon>
        <taxon>metagenomes</taxon>
        <taxon>organismal metagenomes</taxon>
    </lineage>
</organism>